<comment type="similarity">
    <text evidence="1">Belongs to the class-A beta-lactamase family.</text>
</comment>
<dbReference type="InterPro" id="IPR001466">
    <property type="entry name" value="Beta-lactam-related"/>
</dbReference>
<feature type="domain" description="Beta-lactamase-related" evidence="3">
    <location>
        <begin position="24"/>
        <end position="367"/>
    </location>
</feature>
<dbReference type="EMBL" id="JAUKUA010000003">
    <property type="protein sequence ID" value="KAK0719327.1"/>
    <property type="molecule type" value="Genomic_DNA"/>
</dbReference>
<protein>
    <submittedName>
        <fullName evidence="4">Beta-lactamase/transpeptidase-like protein</fullName>
    </submittedName>
</protein>
<evidence type="ECO:0000313" key="4">
    <source>
        <dbReference type="EMBL" id="KAK0719327.1"/>
    </source>
</evidence>
<keyword evidence="5" id="KW-1185">Reference proteome</keyword>
<dbReference type="Gene3D" id="3.40.710.10">
    <property type="entry name" value="DD-peptidase/beta-lactamase superfamily"/>
    <property type="match status" value="1"/>
</dbReference>
<accession>A0AA40AP10</accession>
<dbReference type="Proteomes" id="UP001172102">
    <property type="component" value="Unassembled WGS sequence"/>
</dbReference>
<evidence type="ECO:0000256" key="1">
    <source>
        <dbReference type="ARBA" id="ARBA00009009"/>
    </source>
</evidence>
<reference evidence="4" key="1">
    <citation type="submission" date="2023-06" db="EMBL/GenBank/DDBJ databases">
        <title>Genome-scale phylogeny and comparative genomics of the fungal order Sordariales.</title>
        <authorList>
            <consortium name="Lawrence Berkeley National Laboratory"/>
            <person name="Hensen N."/>
            <person name="Bonometti L."/>
            <person name="Westerberg I."/>
            <person name="Brannstrom I.O."/>
            <person name="Guillou S."/>
            <person name="Cros-Aarteil S."/>
            <person name="Calhoun S."/>
            <person name="Haridas S."/>
            <person name="Kuo A."/>
            <person name="Mondo S."/>
            <person name="Pangilinan J."/>
            <person name="Riley R."/>
            <person name="Labutti K."/>
            <person name="Andreopoulos B."/>
            <person name="Lipzen A."/>
            <person name="Chen C."/>
            <person name="Yanf M."/>
            <person name="Daum C."/>
            <person name="Ng V."/>
            <person name="Clum A."/>
            <person name="Steindorff A."/>
            <person name="Ohm R."/>
            <person name="Martin F."/>
            <person name="Silar P."/>
            <person name="Natvig D."/>
            <person name="Lalanne C."/>
            <person name="Gautier V."/>
            <person name="Ament-Velasquez S.L."/>
            <person name="Kruys A."/>
            <person name="Hutchinson M.I."/>
            <person name="Powell A.J."/>
            <person name="Barry K."/>
            <person name="Miller A.N."/>
            <person name="Grigoriev I.V."/>
            <person name="Debuchy R."/>
            <person name="Gladieux P."/>
            <person name="Thoren M.H."/>
            <person name="Johannesson H."/>
        </authorList>
    </citation>
    <scope>NUCLEOTIDE SEQUENCE</scope>
    <source>
        <strain evidence="4">SMH4607-1</strain>
    </source>
</reference>
<name>A0AA40AP10_9PEZI</name>
<evidence type="ECO:0000313" key="5">
    <source>
        <dbReference type="Proteomes" id="UP001172102"/>
    </source>
</evidence>
<dbReference type="InterPro" id="IPR012338">
    <property type="entry name" value="Beta-lactam/transpept-like"/>
</dbReference>
<evidence type="ECO:0000259" key="3">
    <source>
        <dbReference type="Pfam" id="PF00144"/>
    </source>
</evidence>
<evidence type="ECO:0000256" key="2">
    <source>
        <dbReference type="ARBA" id="ARBA00022801"/>
    </source>
</evidence>
<keyword evidence="2" id="KW-0378">Hydrolase</keyword>
<dbReference type="PANTHER" id="PTHR43283:SF17">
    <property type="entry name" value="(LOVD), PUTATIVE (AFU_ORTHOLOGUE AFUA_5G00920)-RELATED"/>
    <property type="match status" value="1"/>
</dbReference>
<organism evidence="4 5">
    <name type="scientific">Lasiosphaeris hirsuta</name>
    <dbReference type="NCBI Taxonomy" id="260670"/>
    <lineage>
        <taxon>Eukaryota</taxon>
        <taxon>Fungi</taxon>
        <taxon>Dikarya</taxon>
        <taxon>Ascomycota</taxon>
        <taxon>Pezizomycotina</taxon>
        <taxon>Sordariomycetes</taxon>
        <taxon>Sordariomycetidae</taxon>
        <taxon>Sordariales</taxon>
        <taxon>Lasiosphaeriaceae</taxon>
        <taxon>Lasiosphaeris</taxon>
    </lineage>
</organism>
<dbReference type="Pfam" id="PF00144">
    <property type="entry name" value="Beta-lactamase"/>
    <property type="match status" value="1"/>
</dbReference>
<comment type="caution">
    <text evidence="4">The sequence shown here is derived from an EMBL/GenBank/DDBJ whole genome shotgun (WGS) entry which is preliminary data.</text>
</comment>
<gene>
    <name evidence="4" type="ORF">B0H67DRAFT_633067</name>
</gene>
<dbReference type="InterPro" id="IPR050789">
    <property type="entry name" value="Diverse_Enzym_Activities"/>
</dbReference>
<sequence length="381" mass="41199">MKTFEDDLARATAPETRDMLGAIGLVVNSRGNTLYHHASGLQSLAADAPPLHPDSAVALGSAGKFITHVAALQQVERGAIGLDDPIERYLPELSSLPLISRDAAGQPFQVRPPTNKITLRHLLLHTSGLSHPDDELVGEYLAGDSTRKPTVAEDAPLIVKIFSIPLIFEPGEGFCYGCSIHWTQLLVGRIAGGSGFTQYIQENIFDPLGMTSSTYTPRDKPDIWNRRLRMVEREGEKLLPADDEAQGLMCSVSDVGRVLGDLISPSPKLLSEQKSIEILLTGQLQPSSASLAQLRSDQDNYKFCAGPSVPSPPLVNWSAAGLVVEGGTLPLSGMPVGTVTWEGMPNVLWAANRERGLAMFFATQLVRWPGFYFGHVLEPQG</sequence>
<proteinExistence type="inferred from homology"/>
<dbReference type="SUPFAM" id="SSF56601">
    <property type="entry name" value="beta-lactamase/transpeptidase-like"/>
    <property type="match status" value="1"/>
</dbReference>
<dbReference type="GO" id="GO:0016787">
    <property type="term" value="F:hydrolase activity"/>
    <property type="evidence" value="ECO:0007669"/>
    <property type="project" value="UniProtKB-KW"/>
</dbReference>
<dbReference type="AlphaFoldDB" id="A0AA40AP10"/>
<dbReference type="PANTHER" id="PTHR43283">
    <property type="entry name" value="BETA-LACTAMASE-RELATED"/>
    <property type="match status" value="1"/>
</dbReference>